<gene>
    <name evidence="2" type="ORF">UFOVP147_50</name>
</gene>
<reference evidence="2" key="1">
    <citation type="submission" date="2020-05" db="EMBL/GenBank/DDBJ databases">
        <authorList>
            <person name="Chiriac C."/>
            <person name="Salcher M."/>
            <person name="Ghai R."/>
            <person name="Kavagutti S V."/>
        </authorList>
    </citation>
    <scope>NUCLEOTIDE SEQUENCE</scope>
</reference>
<dbReference type="EMBL" id="LR798196">
    <property type="protein sequence ID" value="CAB5145104.1"/>
    <property type="molecule type" value="Genomic_DNA"/>
</dbReference>
<name>A0A6J7W7B5_9CAUD</name>
<organism evidence="2">
    <name type="scientific">uncultured Caudovirales phage</name>
    <dbReference type="NCBI Taxonomy" id="2100421"/>
    <lineage>
        <taxon>Viruses</taxon>
        <taxon>Duplodnaviria</taxon>
        <taxon>Heunggongvirae</taxon>
        <taxon>Uroviricota</taxon>
        <taxon>Caudoviricetes</taxon>
        <taxon>Peduoviridae</taxon>
        <taxon>Maltschvirus</taxon>
        <taxon>Maltschvirus maltsch</taxon>
    </lineage>
</organism>
<evidence type="ECO:0000313" key="2">
    <source>
        <dbReference type="EMBL" id="CAB5145104.1"/>
    </source>
</evidence>
<dbReference type="SUPFAM" id="SSF49842">
    <property type="entry name" value="TNF-like"/>
    <property type="match status" value="1"/>
</dbReference>
<dbReference type="Gene3D" id="2.60.120.40">
    <property type="match status" value="1"/>
</dbReference>
<dbReference type="Pfam" id="PF00386">
    <property type="entry name" value="C1q"/>
    <property type="match status" value="1"/>
</dbReference>
<dbReference type="InterPro" id="IPR008983">
    <property type="entry name" value="Tumour_necrosis_fac-like_dom"/>
</dbReference>
<protein>
    <submittedName>
        <fullName evidence="2">C1q domain containing protein</fullName>
    </submittedName>
</protein>
<dbReference type="InterPro" id="IPR001073">
    <property type="entry name" value="C1q_dom"/>
</dbReference>
<feature type="domain" description="C1q" evidence="1">
    <location>
        <begin position="40"/>
        <end position="162"/>
    </location>
</feature>
<proteinExistence type="predicted"/>
<accession>A0A6J7W7B5</accession>
<evidence type="ECO:0000259" key="1">
    <source>
        <dbReference type="Pfam" id="PF00386"/>
    </source>
</evidence>
<sequence>MTQLITTAAIADAAVTTAKHLDASLTQAKLAANVAGNGAAFSVYRSGGQTISTWATVAADAKEYDTANAVSAGVFTAPVAGYYQFNGYAGGATTPCVTQIRFNKNAGAAYYLGTYMTGTANAVSQSALILLAAGDTVRMDVQLATSQSISTGIGGNFFQGFLARSV</sequence>